<keyword evidence="1" id="KW-0732">Signal</keyword>
<accession>A0A6S6TDR3</accession>
<dbReference type="NCBIfam" id="TIGR04183">
    <property type="entry name" value="Por_Secre_tail"/>
    <property type="match status" value="1"/>
</dbReference>
<gene>
    <name evidence="3" type="ORF">HELGO_WM16413</name>
</gene>
<evidence type="ECO:0000313" key="3">
    <source>
        <dbReference type="EMBL" id="CAA6814649.1"/>
    </source>
</evidence>
<dbReference type="EMBL" id="CACVAQ010000218">
    <property type="protein sequence ID" value="CAA6814649.1"/>
    <property type="molecule type" value="Genomic_DNA"/>
</dbReference>
<name>A0A6S6TDR3_9BACT</name>
<feature type="domain" description="Secretion system C-terminal sorting" evidence="2">
    <location>
        <begin position="263"/>
        <end position="340"/>
    </location>
</feature>
<organism evidence="3">
    <name type="scientific">uncultured Aureispira sp</name>
    <dbReference type="NCBI Taxonomy" id="1331704"/>
    <lineage>
        <taxon>Bacteria</taxon>
        <taxon>Pseudomonadati</taxon>
        <taxon>Bacteroidota</taxon>
        <taxon>Saprospiria</taxon>
        <taxon>Saprospirales</taxon>
        <taxon>Saprospiraceae</taxon>
        <taxon>Aureispira</taxon>
        <taxon>environmental samples</taxon>
    </lineage>
</organism>
<dbReference type="Pfam" id="PF18962">
    <property type="entry name" value="Por_Secre_tail"/>
    <property type="match status" value="1"/>
</dbReference>
<evidence type="ECO:0000256" key="1">
    <source>
        <dbReference type="SAM" id="SignalP"/>
    </source>
</evidence>
<feature type="chain" id="PRO_5027937555" evidence="1">
    <location>
        <begin position="21"/>
        <end position="341"/>
    </location>
</feature>
<dbReference type="AlphaFoldDB" id="A0A6S6TDR3"/>
<sequence>MKQLATLFAACLMAATTVHAQTCCTPNTIAPEITTGFHTTQIGGNVNTPIATLGTINSADLPTVEYIITKRNSPALDDMGVPDTVGGGGDVIIGADVDGIFMPDNIQRYGVTLNPGDTFDLVAVGYDLAVIQNLADSLLNGTSPSGPCCGLFGVMSIVLGEPAIAGFCDSMNRAGIYNSTHINGMNEVLTIFDVFSGGQTSLPSFINTLNLINSNGTFISQECGGTGADNFLSFGINTSATYGYDREGTIAVQKLSDVSLFMLYPNPATKGVVNIHFTTQKEVDLNINLFDALGQRVHHQTLGNVSGDFNTAIPVSQLAAGIYYVELTDGHNKQVLKVIVD</sequence>
<protein>
    <submittedName>
        <fullName evidence="3">Secreted protein</fullName>
    </submittedName>
</protein>
<reference evidence="3" key="1">
    <citation type="submission" date="2020-01" db="EMBL/GenBank/DDBJ databases">
        <authorList>
            <person name="Meier V. D."/>
            <person name="Meier V D."/>
        </authorList>
    </citation>
    <scope>NUCLEOTIDE SEQUENCE</scope>
    <source>
        <strain evidence="3">HLG_WM_MAG_10</strain>
    </source>
</reference>
<proteinExistence type="predicted"/>
<feature type="signal peptide" evidence="1">
    <location>
        <begin position="1"/>
        <end position="20"/>
    </location>
</feature>
<dbReference type="InterPro" id="IPR026444">
    <property type="entry name" value="Secre_tail"/>
</dbReference>
<evidence type="ECO:0000259" key="2">
    <source>
        <dbReference type="Pfam" id="PF18962"/>
    </source>
</evidence>